<evidence type="ECO:0000313" key="8">
    <source>
        <dbReference type="Proteomes" id="UP001483337"/>
    </source>
</evidence>
<keyword evidence="3" id="KW-0808">Transferase</keyword>
<dbReference type="SMART" id="SM00387">
    <property type="entry name" value="HATPase_c"/>
    <property type="match status" value="1"/>
</dbReference>
<dbReference type="Proteomes" id="UP001483337">
    <property type="component" value="Chromosome"/>
</dbReference>
<evidence type="ECO:0000259" key="6">
    <source>
        <dbReference type="PROSITE" id="PS50109"/>
    </source>
</evidence>
<dbReference type="InterPro" id="IPR004358">
    <property type="entry name" value="Sig_transdc_His_kin-like_C"/>
</dbReference>
<keyword evidence="7" id="KW-0067">ATP-binding</keyword>
<reference evidence="7 8" key="1">
    <citation type="submission" date="2024-04" db="EMBL/GenBank/DDBJ databases">
        <title>Okeanomitos corallinicola gen. &amp; sp. nov. (Nostocales, Cyanobacteria), a new toxic marine heterocyst-forming cyanobacterium from a coral reef.</title>
        <authorList>
            <person name="Li H."/>
            <person name="Li R."/>
            <person name="Kang J."/>
            <person name="Hii K.S."/>
            <person name="Mohamed H.F."/>
            <person name="Xu X."/>
            <person name="Luo Z."/>
        </authorList>
    </citation>
    <scope>NUCLEOTIDE SEQUENCE [LARGE SCALE GENOMIC DNA]</scope>
    <source>
        <strain evidence="7 8">TIOX110</strain>
    </source>
</reference>
<dbReference type="Pfam" id="PF00027">
    <property type="entry name" value="cNMP_binding"/>
    <property type="match status" value="1"/>
</dbReference>
<dbReference type="EC" id="2.7.13.3" evidence="2"/>
<evidence type="ECO:0000256" key="4">
    <source>
        <dbReference type="ARBA" id="ARBA00023012"/>
    </source>
</evidence>
<dbReference type="Gene3D" id="1.10.287.130">
    <property type="match status" value="1"/>
</dbReference>
<accession>A0ABZ2UWG2</accession>
<dbReference type="InterPro" id="IPR003594">
    <property type="entry name" value="HATPase_dom"/>
</dbReference>
<dbReference type="InterPro" id="IPR018490">
    <property type="entry name" value="cNMP-bd_dom_sf"/>
</dbReference>
<dbReference type="InterPro" id="IPR036097">
    <property type="entry name" value="HisK_dim/P_sf"/>
</dbReference>
<evidence type="ECO:0000256" key="3">
    <source>
        <dbReference type="ARBA" id="ARBA00022777"/>
    </source>
</evidence>
<dbReference type="Gene3D" id="3.30.565.10">
    <property type="entry name" value="Histidine kinase-like ATPase, C-terminal domain"/>
    <property type="match status" value="1"/>
</dbReference>
<dbReference type="EMBL" id="CP150886">
    <property type="protein sequence ID" value="WZB87748.1"/>
    <property type="molecule type" value="Genomic_DNA"/>
</dbReference>
<dbReference type="GO" id="GO:0005524">
    <property type="term" value="F:ATP binding"/>
    <property type="evidence" value="ECO:0007669"/>
    <property type="project" value="UniProtKB-KW"/>
</dbReference>
<feature type="domain" description="Histidine kinase" evidence="6">
    <location>
        <begin position="288"/>
        <end position="458"/>
    </location>
</feature>
<dbReference type="PRINTS" id="PR00344">
    <property type="entry name" value="BCTRLSENSOR"/>
</dbReference>
<evidence type="ECO:0000256" key="2">
    <source>
        <dbReference type="ARBA" id="ARBA00012438"/>
    </source>
</evidence>
<dbReference type="PANTHER" id="PTHR43065:SF48">
    <property type="entry name" value="HISTIDINE KINASE"/>
    <property type="match status" value="1"/>
</dbReference>
<name>A0ABZ2UWG2_9CYAN</name>
<evidence type="ECO:0000256" key="1">
    <source>
        <dbReference type="ARBA" id="ARBA00000085"/>
    </source>
</evidence>
<feature type="domain" description="Cyclic nucleotide-binding" evidence="5">
    <location>
        <begin position="11"/>
        <end position="113"/>
    </location>
</feature>
<dbReference type="InterPro" id="IPR014710">
    <property type="entry name" value="RmlC-like_jellyroll"/>
</dbReference>
<organism evidence="7 8">
    <name type="scientific">Okeanomitos corallinicola TIOX110</name>
    <dbReference type="NCBI Taxonomy" id="3133117"/>
    <lineage>
        <taxon>Bacteria</taxon>
        <taxon>Bacillati</taxon>
        <taxon>Cyanobacteriota</taxon>
        <taxon>Cyanophyceae</taxon>
        <taxon>Nostocales</taxon>
        <taxon>Aphanizomenonaceae</taxon>
        <taxon>Okeanomitos</taxon>
    </lineage>
</organism>
<comment type="catalytic activity">
    <reaction evidence="1">
        <text>ATP + protein L-histidine = ADP + protein N-phospho-L-histidine.</text>
        <dbReference type="EC" id="2.7.13.3"/>
    </reaction>
</comment>
<dbReference type="SUPFAM" id="SSF47384">
    <property type="entry name" value="Homodimeric domain of signal transducing histidine kinase"/>
    <property type="match status" value="1"/>
</dbReference>
<dbReference type="Pfam" id="PF02518">
    <property type="entry name" value="HATPase_c"/>
    <property type="match status" value="1"/>
</dbReference>
<dbReference type="SUPFAM" id="SSF55874">
    <property type="entry name" value="ATPase domain of HSP90 chaperone/DNA topoisomerase II/histidine kinase"/>
    <property type="match status" value="1"/>
</dbReference>
<keyword evidence="7" id="KW-0547">Nucleotide-binding</keyword>
<dbReference type="InterPro" id="IPR000595">
    <property type="entry name" value="cNMP-bd_dom"/>
</dbReference>
<dbReference type="CDD" id="cd00038">
    <property type="entry name" value="CAP_ED"/>
    <property type="match status" value="1"/>
</dbReference>
<dbReference type="SMART" id="SM00100">
    <property type="entry name" value="cNMP"/>
    <property type="match status" value="1"/>
</dbReference>
<gene>
    <name evidence="7" type="ORF">WJM97_20710</name>
</gene>
<keyword evidence="3" id="KW-0418">Kinase</keyword>
<dbReference type="Gene3D" id="2.60.120.10">
    <property type="entry name" value="Jelly Rolls"/>
    <property type="match status" value="1"/>
</dbReference>
<evidence type="ECO:0000313" key="7">
    <source>
        <dbReference type="EMBL" id="WZB87748.1"/>
    </source>
</evidence>
<dbReference type="PROSITE" id="PS50042">
    <property type="entry name" value="CNMP_BINDING_3"/>
    <property type="match status" value="1"/>
</dbReference>
<dbReference type="PANTHER" id="PTHR43065">
    <property type="entry name" value="SENSOR HISTIDINE KINASE"/>
    <property type="match status" value="1"/>
</dbReference>
<keyword evidence="8" id="KW-1185">Reference proteome</keyword>
<protein>
    <recommendedName>
        <fullName evidence="2">histidine kinase</fullName>
        <ecNumber evidence="2">2.7.13.3</ecNumber>
    </recommendedName>
</protein>
<keyword evidence="4" id="KW-0902">Two-component regulatory system</keyword>
<dbReference type="SUPFAM" id="SSF51206">
    <property type="entry name" value="cAMP-binding domain-like"/>
    <property type="match status" value="1"/>
</dbReference>
<evidence type="ECO:0000259" key="5">
    <source>
        <dbReference type="PROSITE" id="PS50042"/>
    </source>
</evidence>
<sequence length="458" mass="50935">MMQETNNTSTLFPRLSDEVLQHLKEYGTEIDLEIGECLFREGDRSYDFHVVLDGEIIVTKKISGQEQTLATHQKGEFIGELSILTDADSIASGYATVASRILKLEQETFKQVIAKFPFLADIFISTLAARTKIVEQQLQQQEQLASLGKLSAGIAHELKNPAAAAARVADELLTRFQISQNLSLQLHQSGLNSQQLDFLSDFITQLQTIKNTKQFDILAQNHREDEITEWLEEHEVDPDGEMVSTLVDAGLDSQQLDNLSAQIPDNTLGIVVAWLAANLTTMGLIKEVKQSSDRISELVKSVKSYAHTNQAQLHQVDIHEGIENTLTMLRHKLKDGIKVIREYGQNLPVIQTSGSELNQVWTNLIDNAVDALEGKGNIFIRTSRNNKYVIVEIADNGPGIPPEIQSRIFEPFFTTKGVGKGSGLGLDIINDIVVKKHRGEIKLKSKPGNTSFQIFLPI</sequence>
<dbReference type="PROSITE" id="PS50109">
    <property type="entry name" value="HIS_KIN"/>
    <property type="match status" value="1"/>
</dbReference>
<dbReference type="InterPro" id="IPR036890">
    <property type="entry name" value="HATPase_C_sf"/>
</dbReference>
<dbReference type="InterPro" id="IPR005467">
    <property type="entry name" value="His_kinase_dom"/>
</dbReference>
<proteinExistence type="predicted"/>
<dbReference type="RefSeq" id="WP_353930660.1">
    <property type="nucleotide sequence ID" value="NZ_CP150886.1"/>
</dbReference>